<protein>
    <submittedName>
        <fullName evidence="1">Uncharacterized protein</fullName>
    </submittedName>
</protein>
<dbReference type="AlphaFoldDB" id="A0A378Q0I9"/>
<accession>A0A378Q0I9</accession>
<dbReference type="EMBL" id="UGPZ01000003">
    <property type="protein sequence ID" value="STY93720.1"/>
    <property type="molecule type" value="Genomic_DNA"/>
</dbReference>
<name>A0A378Q0I9_MORBO</name>
<gene>
    <name evidence="1" type="ORF">NCTC9426_02440</name>
    <name evidence="2" type="ORF">NCTC9426_02452</name>
    <name evidence="3" type="ORF">NCTC9426_02464</name>
</gene>
<proteinExistence type="predicted"/>
<organism evidence="1 4">
    <name type="scientific">Moraxella bovis</name>
    <dbReference type="NCBI Taxonomy" id="476"/>
    <lineage>
        <taxon>Bacteria</taxon>
        <taxon>Pseudomonadati</taxon>
        <taxon>Pseudomonadota</taxon>
        <taxon>Gammaproteobacteria</taxon>
        <taxon>Moraxellales</taxon>
        <taxon>Moraxellaceae</taxon>
        <taxon>Moraxella</taxon>
    </lineage>
</organism>
<sequence>MITMFRLNPTEAEKVRKTAIEVNKKRIENGIEPVKDSELLHEILEKAFKKIVVTNNGQVSLEL</sequence>
<evidence type="ECO:0000313" key="3">
    <source>
        <dbReference type="EMBL" id="STY93732.1"/>
    </source>
</evidence>
<evidence type="ECO:0000313" key="1">
    <source>
        <dbReference type="EMBL" id="STY93708.1"/>
    </source>
</evidence>
<dbReference type="EMBL" id="UGPZ01000003">
    <property type="protein sequence ID" value="STY93732.1"/>
    <property type="molecule type" value="Genomic_DNA"/>
</dbReference>
<dbReference type="Proteomes" id="UP000254133">
    <property type="component" value="Unassembled WGS sequence"/>
</dbReference>
<evidence type="ECO:0000313" key="2">
    <source>
        <dbReference type="EMBL" id="STY93720.1"/>
    </source>
</evidence>
<evidence type="ECO:0000313" key="4">
    <source>
        <dbReference type="Proteomes" id="UP000254133"/>
    </source>
</evidence>
<dbReference type="EMBL" id="UGPZ01000003">
    <property type="protein sequence ID" value="STY93708.1"/>
    <property type="molecule type" value="Genomic_DNA"/>
</dbReference>
<reference evidence="1 4" key="1">
    <citation type="submission" date="2018-06" db="EMBL/GenBank/DDBJ databases">
        <authorList>
            <consortium name="Pathogen Informatics"/>
            <person name="Doyle S."/>
        </authorList>
    </citation>
    <scope>NUCLEOTIDE SEQUENCE [LARGE SCALE GENOMIC DNA]</scope>
    <source>
        <strain evidence="1 4">NCTC9426</strain>
    </source>
</reference>